<dbReference type="Proteomes" id="UP001141552">
    <property type="component" value="Unassembled WGS sequence"/>
</dbReference>
<keyword evidence="2" id="KW-1185">Reference proteome</keyword>
<proteinExistence type="predicted"/>
<name>A0A9Q0EYI8_9ROSI</name>
<organism evidence="1 2">
    <name type="scientific">Turnera subulata</name>
    <dbReference type="NCBI Taxonomy" id="218843"/>
    <lineage>
        <taxon>Eukaryota</taxon>
        <taxon>Viridiplantae</taxon>
        <taxon>Streptophyta</taxon>
        <taxon>Embryophyta</taxon>
        <taxon>Tracheophyta</taxon>
        <taxon>Spermatophyta</taxon>
        <taxon>Magnoliopsida</taxon>
        <taxon>eudicotyledons</taxon>
        <taxon>Gunneridae</taxon>
        <taxon>Pentapetalae</taxon>
        <taxon>rosids</taxon>
        <taxon>fabids</taxon>
        <taxon>Malpighiales</taxon>
        <taxon>Passifloraceae</taxon>
        <taxon>Turnera</taxon>
    </lineage>
</organism>
<gene>
    <name evidence="1" type="ORF">Tsubulata_036781</name>
</gene>
<comment type="caution">
    <text evidence="1">The sequence shown here is derived from an EMBL/GenBank/DDBJ whole genome shotgun (WGS) entry which is preliminary data.</text>
</comment>
<evidence type="ECO:0000313" key="1">
    <source>
        <dbReference type="EMBL" id="KAJ4822048.1"/>
    </source>
</evidence>
<dbReference type="EMBL" id="JAKUCV010007773">
    <property type="protein sequence ID" value="KAJ4822048.1"/>
    <property type="molecule type" value="Genomic_DNA"/>
</dbReference>
<protein>
    <submittedName>
        <fullName evidence="1">Uncharacterized protein</fullName>
    </submittedName>
</protein>
<reference evidence="1" key="1">
    <citation type="submission" date="2022-02" db="EMBL/GenBank/DDBJ databases">
        <authorList>
            <person name="Henning P.M."/>
            <person name="McCubbin A.G."/>
            <person name="Shore J.S."/>
        </authorList>
    </citation>
    <scope>NUCLEOTIDE SEQUENCE</scope>
    <source>
        <strain evidence="1">F60SS</strain>
        <tissue evidence="1">Leaves</tissue>
    </source>
</reference>
<dbReference type="AlphaFoldDB" id="A0A9Q0EYI8"/>
<evidence type="ECO:0000313" key="2">
    <source>
        <dbReference type="Proteomes" id="UP001141552"/>
    </source>
</evidence>
<accession>A0A9Q0EYI8</accession>
<sequence>MLRLNLHPIHCSQKNYKMDCSYLNSLISAVVAIDCSKFDKCRPAIVVLLCLSASCKKSQHHIAKHIIVRISAFVAFL</sequence>
<reference evidence="1" key="2">
    <citation type="journal article" date="2023" name="Plants (Basel)">
        <title>Annotation of the Turnera subulata (Passifloraceae) Draft Genome Reveals the S-Locus Evolved after the Divergence of Turneroideae from Passifloroideae in a Stepwise Manner.</title>
        <authorList>
            <person name="Henning P.M."/>
            <person name="Roalson E.H."/>
            <person name="Mir W."/>
            <person name="McCubbin A.G."/>
            <person name="Shore J.S."/>
        </authorList>
    </citation>
    <scope>NUCLEOTIDE SEQUENCE</scope>
    <source>
        <strain evidence="1">F60SS</strain>
    </source>
</reference>